<dbReference type="AlphaFoldDB" id="A0A1E1K6S6"/>
<sequence>MKSSPELHSSSDYEHPKPARRNCKSRFCGVPLWILSLLVSLVVITAIVVPIAVMFGRKKNSSGPAPRSAVLVPLYVYPDPGAWDPLFEAAERYPDLNFTAVVNPASGPGDEALPDGNYTRDISKLNSYPNVRTVGYVSTRWTSRNISLALADIQVYSRWATNSSIPNLGMRGIFLDETPSIWNASAQEYLENVAAAIRSDAGLGSDPLIIQNPGTIPDQRFMPSCNLSVVFEGTYETYQIYGFHKTISAFQSSSKNDRSKLAAVVHNFPPSLSSKKENKLVKDLRRVAGSVFLTGLSVDYYSSFWDGWAGFAQDMAAK</sequence>
<organism evidence="3 4">
    <name type="scientific">Rhynchosporium graminicola</name>
    <dbReference type="NCBI Taxonomy" id="2792576"/>
    <lineage>
        <taxon>Eukaryota</taxon>
        <taxon>Fungi</taxon>
        <taxon>Dikarya</taxon>
        <taxon>Ascomycota</taxon>
        <taxon>Pezizomycotina</taxon>
        <taxon>Leotiomycetes</taxon>
        <taxon>Helotiales</taxon>
        <taxon>Ploettnerulaceae</taxon>
        <taxon>Rhynchosporium</taxon>
    </lineage>
</organism>
<proteinExistence type="predicted"/>
<feature type="transmembrane region" description="Helical" evidence="2">
    <location>
        <begin position="32"/>
        <end position="55"/>
    </location>
</feature>
<keyword evidence="2" id="KW-0812">Transmembrane</keyword>
<keyword evidence="2" id="KW-1133">Transmembrane helix</keyword>
<dbReference type="Proteomes" id="UP000178129">
    <property type="component" value="Unassembled WGS sequence"/>
</dbReference>
<accession>A0A1E1K6S6</accession>
<evidence type="ECO:0000313" key="4">
    <source>
        <dbReference type="Proteomes" id="UP000178129"/>
    </source>
</evidence>
<evidence type="ECO:0000313" key="3">
    <source>
        <dbReference type="EMBL" id="CZS93783.1"/>
    </source>
</evidence>
<evidence type="ECO:0000256" key="2">
    <source>
        <dbReference type="SAM" id="Phobius"/>
    </source>
</evidence>
<dbReference type="EMBL" id="FJUW01000007">
    <property type="protein sequence ID" value="CZS93783.1"/>
    <property type="molecule type" value="Genomic_DNA"/>
</dbReference>
<dbReference type="InParanoid" id="A0A1E1K6S6"/>
<name>A0A1E1K6S6_9HELO</name>
<protein>
    <submittedName>
        <fullName evidence="3">Related to cell surface spherulin 4-like protein</fullName>
    </submittedName>
</protein>
<gene>
    <name evidence="3" type="ORF">RCO7_07995</name>
</gene>
<dbReference type="PANTHER" id="PTHR35040">
    <property type="match status" value="1"/>
</dbReference>
<dbReference type="Pfam" id="PF12138">
    <property type="entry name" value="Spherulin4"/>
    <property type="match status" value="1"/>
</dbReference>
<dbReference type="InterPro" id="IPR021986">
    <property type="entry name" value="Spherulin4"/>
</dbReference>
<comment type="caution">
    <text evidence="3">The sequence shown here is derived from an EMBL/GenBank/DDBJ whole genome shotgun (WGS) entry which is preliminary data.</text>
</comment>
<keyword evidence="4" id="KW-1185">Reference proteome</keyword>
<dbReference type="PANTHER" id="PTHR35040:SF7">
    <property type="entry name" value="FIBRONECTIN TYPE-III DOMAIN-CONTAINING PROTEIN-RELATED"/>
    <property type="match status" value="1"/>
</dbReference>
<reference evidence="4" key="1">
    <citation type="submission" date="2016-03" db="EMBL/GenBank/DDBJ databases">
        <authorList>
            <person name="Ploux O."/>
        </authorList>
    </citation>
    <scope>NUCLEOTIDE SEQUENCE [LARGE SCALE GENOMIC DNA]</scope>
    <source>
        <strain evidence="4">UK7</strain>
    </source>
</reference>
<dbReference type="STRING" id="914237.A0A1E1K6S6"/>
<feature type="region of interest" description="Disordered" evidence="1">
    <location>
        <begin position="1"/>
        <end position="20"/>
    </location>
</feature>
<keyword evidence="2" id="KW-0472">Membrane</keyword>
<evidence type="ECO:0000256" key="1">
    <source>
        <dbReference type="SAM" id="MobiDB-lite"/>
    </source>
</evidence>